<dbReference type="Gene3D" id="2.40.170.20">
    <property type="entry name" value="TonB-dependent receptor, beta-barrel domain"/>
    <property type="match status" value="1"/>
</dbReference>
<evidence type="ECO:0000313" key="9">
    <source>
        <dbReference type="Proteomes" id="UP000597338"/>
    </source>
</evidence>
<keyword evidence="6 7" id="KW-0998">Cell outer membrane</keyword>
<organism evidence="8 9">
    <name type="scientific">Parapedobacter defluvii</name>
    <dbReference type="NCBI Taxonomy" id="2045106"/>
    <lineage>
        <taxon>Bacteria</taxon>
        <taxon>Pseudomonadati</taxon>
        <taxon>Bacteroidota</taxon>
        <taxon>Sphingobacteriia</taxon>
        <taxon>Sphingobacteriales</taxon>
        <taxon>Sphingobacteriaceae</taxon>
        <taxon>Parapedobacter</taxon>
    </lineage>
</organism>
<dbReference type="Proteomes" id="UP000597338">
    <property type="component" value="Unassembled WGS sequence"/>
</dbReference>
<protein>
    <recommendedName>
        <fullName evidence="10">SusC/RagA family TonB-linked outer membrane protein</fullName>
    </recommendedName>
</protein>
<keyword evidence="4 7" id="KW-0812">Transmembrane</keyword>
<reference evidence="9" key="1">
    <citation type="journal article" date="2019" name="Int. J. Syst. Evol. Microbiol.">
        <title>The Global Catalogue of Microorganisms (GCM) 10K type strain sequencing project: providing services to taxonomists for standard genome sequencing and annotation.</title>
        <authorList>
            <consortium name="The Broad Institute Genomics Platform"/>
            <consortium name="The Broad Institute Genome Sequencing Center for Infectious Disease"/>
            <person name="Wu L."/>
            <person name="Ma J."/>
        </authorList>
    </citation>
    <scope>NUCLEOTIDE SEQUENCE [LARGE SCALE GENOMIC DNA]</scope>
    <source>
        <strain evidence="9">CGMCC 1.15342</strain>
    </source>
</reference>
<evidence type="ECO:0000256" key="2">
    <source>
        <dbReference type="ARBA" id="ARBA00022448"/>
    </source>
</evidence>
<comment type="subcellular location">
    <subcellularLocation>
        <location evidence="1 7">Cell outer membrane</location>
        <topology evidence="1 7">Multi-pass membrane protein</topology>
    </subcellularLocation>
</comment>
<dbReference type="EMBL" id="BMIK01000007">
    <property type="protein sequence ID" value="GGC30248.1"/>
    <property type="molecule type" value="Genomic_DNA"/>
</dbReference>
<keyword evidence="9" id="KW-1185">Reference proteome</keyword>
<dbReference type="PROSITE" id="PS52016">
    <property type="entry name" value="TONB_DEPENDENT_REC_3"/>
    <property type="match status" value="1"/>
</dbReference>
<dbReference type="NCBIfam" id="TIGR04056">
    <property type="entry name" value="OMP_RagA_SusC"/>
    <property type="match status" value="1"/>
</dbReference>
<dbReference type="InterPro" id="IPR023997">
    <property type="entry name" value="TonB-dep_OMP_SusC/RagA_CS"/>
</dbReference>
<evidence type="ECO:0000256" key="6">
    <source>
        <dbReference type="ARBA" id="ARBA00023237"/>
    </source>
</evidence>
<comment type="caution">
    <text evidence="8">The sequence shown here is derived from an EMBL/GenBank/DDBJ whole genome shotgun (WGS) entry which is preliminary data.</text>
</comment>
<keyword evidence="3 7" id="KW-1134">Transmembrane beta strand</keyword>
<keyword evidence="5 7" id="KW-0472">Membrane</keyword>
<dbReference type="InterPro" id="IPR039426">
    <property type="entry name" value="TonB-dep_rcpt-like"/>
</dbReference>
<evidence type="ECO:0000256" key="5">
    <source>
        <dbReference type="ARBA" id="ARBA00023136"/>
    </source>
</evidence>
<dbReference type="Gene3D" id="2.170.130.10">
    <property type="entry name" value="TonB-dependent receptor, plug domain"/>
    <property type="match status" value="1"/>
</dbReference>
<dbReference type="InterPro" id="IPR036942">
    <property type="entry name" value="Beta-barrel_TonB_sf"/>
</dbReference>
<dbReference type="InterPro" id="IPR023996">
    <property type="entry name" value="TonB-dep_OMP_SusC/RagA"/>
</dbReference>
<comment type="similarity">
    <text evidence="7">Belongs to the TonB-dependent receptor family.</text>
</comment>
<evidence type="ECO:0000256" key="7">
    <source>
        <dbReference type="PROSITE-ProRule" id="PRU01360"/>
    </source>
</evidence>
<dbReference type="InterPro" id="IPR037066">
    <property type="entry name" value="Plug_dom_sf"/>
</dbReference>
<evidence type="ECO:0000256" key="3">
    <source>
        <dbReference type="ARBA" id="ARBA00022452"/>
    </source>
</evidence>
<evidence type="ECO:0000256" key="4">
    <source>
        <dbReference type="ARBA" id="ARBA00022692"/>
    </source>
</evidence>
<name>A0ABQ1LXP1_9SPHI</name>
<dbReference type="NCBIfam" id="TIGR04057">
    <property type="entry name" value="SusC_RagA_signa"/>
    <property type="match status" value="1"/>
</dbReference>
<accession>A0ABQ1LXP1</accession>
<evidence type="ECO:0000256" key="1">
    <source>
        <dbReference type="ARBA" id="ARBA00004571"/>
    </source>
</evidence>
<dbReference type="SUPFAM" id="SSF56935">
    <property type="entry name" value="Porins"/>
    <property type="match status" value="1"/>
</dbReference>
<keyword evidence="2 7" id="KW-0813">Transport</keyword>
<evidence type="ECO:0008006" key="10">
    <source>
        <dbReference type="Google" id="ProtNLM"/>
    </source>
</evidence>
<evidence type="ECO:0000313" key="8">
    <source>
        <dbReference type="EMBL" id="GGC30248.1"/>
    </source>
</evidence>
<sequence>MTVLKDAAATGLYGSRAGNGVIIITTKSGKAGKTQVNVNATTGFNNASMGNFQVMNSQQLYDYHKTFFTPQDFATQRPASLLETNTNWHDLAFRTGMTQNYLVSVSGGSERTQVYVSGNFYDEEGTVRHSGNRTYNLRANVTQSLSNKLKLTVRLDGSYRNTETEASGNYGAIIGSTRNLPWDNPFNPDGSIKMGTEEGWLGRERDNFLHGWQFNFDNGRRMATTGDVKLDYTIVEGLTFSTNNRVSISNHRDQLYYDVRAKAGIGLGQLTESSAFSRGLITSNRLLYNKSFGVHNVSAIAVYEAEKNYMEENSVLGQGFVPGLHVMGAASQIQSQGADNGNAFENAFSKGLVQVDYNYDNRYYIVGSYINEASSRFGANNRSGNFYTIGGSWILSNETFMSDQLLFNLLKLRASYGETGNAEIENYQTLGLYSFSAQYAGNSASIPSQLANDDLTWEKAKTTNFGLDVSLFNRISLNVDLYQKTSAALLLNVQLPYTSGFTSIIRNVGSVRNRGLEINLNTQNFTGEFKWETNFNISFNKNRVLRLDQDRDIVADDGFSPPKIIRIGEDMNSFYMRKWAGVDPANGDPLWEKITTNENGQQVISTTNVLSDATPQIVGTYSPKFTGGMNNTFSYKAVTLSAFFNFVSGNSVYNGSRQSYDSDGAYETVNTMVLADGWSRWEKEGDIATHPKSVFGGNKNSNRVSSRYLEDGSYLRLRNVRLSYDLPADFLKRIKVANARVFVSGDNLLTFTDFSGMDPEVNLDVDGGESSNRYPISKKVLFGINIGL</sequence>
<gene>
    <name evidence="8" type="ORF">GCM10011386_22820</name>
</gene>
<proteinExistence type="inferred from homology"/>